<sequence length="160" mass="18012">MQAYIWGVCGAVIITALAVLLLPEGKTGKFIHGILKLFCLLVMLTPLFGLFEQFLAGGSPGGADTSAEAELDDEFIEYMFSRRAREEEQDLEDWTAEEFGVTAEAQVLWEYAEYSYNVTEVKINIKNFGMNGEDEHIFIIGQIETRLKEWLPEAEVTVYG</sequence>
<protein>
    <submittedName>
        <fullName evidence="2">Stage III sporulation protein AF</fullName>
    </submittedName>
</protein>
<feature type="transmembrane region" description="Helical" evidence="1">
    <location>
        <begin position="5"/>
        <end position="22"/>
    </location>
</feature>
<reference evidence="2" key="1">
    <citation type="journal article" date="2021" name="PeerJ">
        <title>Extensive microbial diversity within the chicken gut microbiome revealed by metagenomics and culture.</title>
        <authorList>
            <person name="Gilroy R."/>
            <person name="Ravi A."/>
            <person name="Getino M."/>
            <person name="Pursley I."/>
            <person name="Horton D.L."/>
            <person name="Alikhan N.F."/>
            <person name="Baker D."/>
            <person name="Gharbi K."/>
            <person name="Hall N."/>
            <person name="Watson M."/>
            <person name="Adriaenssens E.M."/>
            <person name="Foster-Nyarko E."/>
            <person name="Jarju S."/>
            <person name="Secka A."/>
            <person name="Antonio M."/>
            <person name="Oren A."/>
            <person name="Chaudhuri R.R."/>
            <person name="La Ragione R."/>
            <person name="Hildebrand F."/>
            <person name="Pallen M.J."/>
        </authorList>
    </citation>
    <scope>NUCLEOTIDE SEQUENCE</scope>
    <source>
        <strain evidence="2">1345</strain>
    </source>
</reference>
<dbReference type="Proteomes" id="UP000886750">
    <property type="component" value="Unassembled WGS sequence"/>
</dbReference>
<keyword evidence="1" id="KW-0812">Transmembrane</keyword>
<gene>
    <name evidence="2" type="ORF">H9729_03725</name>
</gene>
<keyword evidence="1" id="KW-0472">Membrane</keyword>
<proteinExistence type="predicted"/>
<keyword evidence="1" id="KW-1133">Transmembrane helix</keyword>
<feature type="transmembrane region" description="Helical" evidence="1">
    <location>
        <begin position="34"/>
        <end position="51"/>
    </location>
</feature>
<name>A0A9D1ZZF2_9FIRM</name>
<dbReference type="Pfam" id="PF09581">
    <property type="entry name" value="Spore_III_AF"/>
    <property type="match status" value="1"/>
</dbReference>
<evidence type="ECO:0000313" key="3">
    <source>
        <dbReference type="Proteomes" id="UP000886750"/>
    </source>
</evidence>
<accession>A0A9D1ZZF2</accession>
<organism evidence="2 3">
    <name type="scientific">Candidatus Borkfalkia excrementigallinarum</name>
    <dbReference type="NCBI Taxonomy" id="2838506"/>
    <lineage>
        <taxon>Bacteria</taxon>
        <taxon>Bacillati</taxon>
        <taxon>Bacillota</taxon>
        <taxon>Clostridia</taxon>
        <taxon>Christensenellales</taxon>
        <taxon>Christensenellaceae</taxon>
        <taxon>Candidatus Borkfalkia</taxon>
    </lineage>
</organism>
<comment type="caution">
    <text evidence="2">The sequence shown here is derived from an EMBL/GenBank/DDBJ whole genome shotgun (WGS) entry which is preliminary data.</text>
</comment>
<reference evidence="2" key="2">
    <citation type="submission" date="2021-04" db="EMBL/GenBank/DDBJ databases">
        <authorList>
            <person name="Gilroy R."/>
        </authorList>
    </citation>
    <scope>NUCLEOTIDE SEQUENCE</scope>
    <source>
        <strain evidence="2">1345</strain>
    </source>
</reference>
<dbReference type="AlphaFoldDB" id="A0A9D1ZZF2"/>
<dbReference type="InterPro" id="IPR014245">
    <property type="entry name" value="Spore_III_AF"/>
</dbReference>
<evidence type="ECO:0000256" key="1">
    <source>
        <dbReference type="SAM" id="Phobius"/>
    </source>
</evidence>
<dbReference type="EMBL" id="DXCQ01000028">
    <property type="protein sequence ID" value="HIY96774.1"/>
    <property type="molecule type" value="Genomic_DNA"/>
</dbReference>
<evidence type="ECO:0000313" key="2">
    <source>
        <dbReference type="EMBL" id="HIY96774.1"/>
    </source>
</evidence>